<dbReference type="InterPro" id="IPR051607">
    <property type="entry name" value="Metallo-dep_hydrolases"/>
</dbReference>
<dbReference type="PANTHER" id="PTHR11271">
    <property type="entry name" value="GUANINE DEAMINASE"/>
    <property type="match status" value="1"/>
</dbReference>
<dbReference type="Gene3D" id="2.30.40.10">
    <property type="entry name" value="Urease, subunit C, domain 1"/>
    <property type="match status" value="1"/>
</dbReference>
<reference evidence="8" key="1">
    <citation type="submission" date="2016-11" db="EMBL/GenBank/DDBJ databases">
        <authorList>
            <person name="Varghese N."/>
            <person name="Submissions S."/>
        </authorList>
    </citation>
    <scope>NUCLEOTIDE SEQUENCE [LARGE SCALE GENOMIC DNA]</scope>
    <source>
        <strain evidence="8">GAS401</strain>
    </source>
</reference>
<keyword evidence="2" id="KW-0479">Metal-binding</keyword>
<dbReference type="Pfam" id="PF22429">
    <property type="entry name" value="HutF_N"/>
    <property type="match status" value="1"/>
</dbReference>
<dbReference type="SUPFAM" id="SSF51338">
    <property type="entry name" value="Composite domain of metallo-dependent hydrolases"/>
    <property type="match status" value="1"/>
</dbReference>
<evidence type="ECO:0000256" key="1">
    <source>
        <dbReference type="ARBA" id="ARBA00001947"/>
    </source>
</evidence>
<keyword evidence="8" id="KW-1185">Reference proteome</keyword>
<dbReference type="NCBIfam" id="TIGR02022">
    <property type="entry name" value="hutF"/>
    <property type="match status" value="1"/>
</dbReference>
<evidence type="ECO:0000256" key="3">
    <source>
        <dbReference type="ARBA" id="ARBA00022801"/>
    </source>
</evidence>
<dbReference type="InterPro" id="IPR011059">
    <property type="entry name" value="Metal-dep_hydrolase_composite"/>
</dbReference>
<sequence length="468" mass="49889">MSIHIVARVCPAGFENMSTLHFGSALLPSGWTDNVQVTVTDATITKVTAGTAPGAADERHPLAIPGIASLHSHAFQRGMAGLAEMRGDTADTFWTWRETMYRFALDMTPEDTEAVATLLYVEMLEQGYTRVGEFHYLHHDHDGAPYANPAEMATRIARAAEIAGIGLTLLPSFYAHSSFGGAPPHAGQRRFICAVDQFARLVDATRSAVRNLHGANVGVAPHSLRAVTPDELAAIVPLAEAGPIHIHAAEQIREVEECIAWSGRRPVEWLLEHAPVDQRWCLIHATHTTAIEIASLAGNGAVAGLCPLTEASLGDGIFSTREFLDAGGRFGVGTDSNVLVGVTDELRQLEYGQRLKRRERNVLSAGPGISTGRALFDAALAGGAQALAQPIVGLQAGARADIVTLDAAHPSLAGRSKDAILDGWIFAANAGAIACVWAGGDKVVENGRHRLRQTAREAFNEAVRRLVA</sequence>
<dbReference type="NCBIfam" id="NF006684">
    <property type="entry name" value="PRK09229.1-5"/>
    <property type="match status" value="1"/>
</dbReference>
<name>A0A1M7UMM1_9BRAD</name>
<dbReference type="InterPro" id="IPR055156">
    <property type="entry name" value="HutF-like_N"/>
</dbReference>
<evidence type="ECO:0000313" key="7">
    <source>
        <dbReference type="EMBL" id="SHN84219.1"/>
    </source>
</evidence>
<proteinExistence type="predicted"/>
<evidence type="ECO:0000313" key="8">
    <source>
        <dbReference type="Proteomes" id="UP000184096"/>
    </source>
</evidence>
<keyword evidence="4" id="KW-0862">Zinc</keyword>
<dbReference type="InterPro" id="IPR010252">
    <property type="entry name" value="HutF"/>
</dbReference>
<dbReference type="Proteomes" id="UP000184096">
    <property type="component" value="Chromosome I"/>
</dbReference>
<accession>A0A1M7UMM1</accession>
<dbReference type="AlphaFoldDB" id="A0A1M7UMM1"/>
<feature type="domain" description="Formimidoylglutamate deiminase N-terminal" evidence="6">
    <location>
        <begin position="17"/>
        <end position="60"/>
    </location>
</feature>
<protein>
    <submittedName>
        <fullName evidence="7">Formimidoylglutamate deiminase</fullName>
    </submittedName>
</protein>
<evidence type="ECO:0000259" key="6">
    <source>
        <dbReference type="Pfam" id="PF22429"/>
    </source>
</evidence>
<dbReference type="Gene3D" id="3.20.20.140">
    <property type="entry name" value="Metal-dependent hydrolases"/>
    <property type="match status" value="1"/>
</dbReference>
<organism evidence="7 8">
    <name type="scientific">Bradyrhizobium erythrophlei</name>
    <dbReference type="NCBI Taxonomy" id="1437360"/>
    <lineage>
        <taxon>Bacteria</taxon>
        <taxon>Pseudomonadati</taxon>
        <taxon>Pseudomonadota</taxon>
        <taxon>Alphaproteobacteria</taxon>
        <taxon>Hyphomicrobiales</taxon>
        <taxon>Nitrobacteraceae</taxon>
        <taxon>Bradyrhizobium</taxon>
    </lineage>
</organism>
<dbReference type="PANTHER" id="PTHR11271:SF48">
    <property type="entry name" value="AMIDOHYDROLASE-RELATED DOMAIN-CONTAINING PROTEIN"/>
    <property type="match status" value="1"/>
</dbReference>
<dbReference type="InterPro" id="IPR032466">
    <property type="entry name" value="Metal_Hydrolase"/>
</dbReference>
<dbReference type="GO" id="GO:0005829">
    <property type="term" value="C:cytosol"/>
    <property type="evidence" value="ECO:0007669"/>
    <property type="project" value="TreeGrafter"/>
</dbReference>
<dbReference type="NCBIfam" id="NF006683">
    <property type="entry name" value="PRK09229.1-4"/>
    <property type="match status" value="1"/>
</dbReference>
<evidence type="ECO:0000256" key="2">
    <source>
        <dbReference type="ARBA" id="ARBA00022723"/>
    </source>
</evidence>
<dbReference type="Pfam" id="PF01979">
    <property type="entry name" value="Amidohydro_1"/>
    <property type="match status" value="1"/>
</dbReference>
<dbReference type="InterPro" id="IPR006680">
    <property type="entry name" value="Amidohydro-rel"/>
</dbReference>
<evidence type="ECO:0000256" key="4">
    <source>
        <dbReference type="ARBA" id="ARBA00022833"/>
    </source>
</evidence>
<dbReference type="EMBL" id="LT670849">
    <property type="protein sequence ID" value="SHN84219.1"/>
    <property type="molecule type" value="Genomic_DNA"/>
</dbReference>
<comment type="cofactor">
    <cofactor evidence="1">
        <name>Zn(2+)</name>
        <dbReference type="ChEBI" id="CHEBI:29105"/>
    </cofactor>
</comment>
<dbReference type="GO" id="GO:0019239">
    <property type="term" value="F:deaminase activity"/>
    <property type="evidence" value="ECO:0007669"/>
    <property type="project" value="TreeGrafter"/>
</dbReference>
<gene>
    <name evidence="7" type="ORF">SAMN05444170_5820</name>
</gene>
<feature type="domain" description="Amidohydrolase-related" evidence="5">
    <location>
        <begin position="63"/>
        <end position="442"/>
    </location>
</feature>
<dbReference type="NCBIfam" id="NF006681">
    <property type="entry name" value="PRK09229.1-2"/>
    <property type="match status" value="1"/>
</dbReference>
<evidence type="ECO:0000259" key="5">
    <source>
        <dbReference type="Pfam" id="PF01979"/>
    </source>
</evidence>
<dbReference type="CDD" id="cd01313">
    <property type="entry name" value="Met_dep_hydrolase_E"/>
    <property type="match status" value="1"/>
</dbReference>
<dbReference type="SUPFAM" id="SSF51556">
    <property type="entry name" value="Metallo-dependent hydrolases"/>
    <property type="match status" value="1"/>
</dbReference>
<keyword evidence="3" id="KW-0378">Hydrolase</keyword>
<dbReference type="GO" id="GO:0046872">
    <property type="term" value="F:metal ion binding"/>
    <property type="evidence" value="ECO:0007669"/>
    <property type="project" value="UniProtKB-KW"/>
</dbReference>